<proteinExistence type="predicted"/>
<keyword evidence="4" id="KW-1185">Reference proteome</keyword>
<feature type="transmembrane region" description="Helical" evidence="2">
    <location>
        <begin position="147"/>
        <end position="165"/>
    </location>
</feature>
<accession>A0ABM8R007</accession>
<evidence type="ECO:0000313" key="4">
    <source>
        <dbReference type="Proteomes" id="UP000675880"/>
    </source>
</evidence>
<keyword evidence="2" id="KW-0472">Membrane</keyword>
<evidence type="ECO:0000313" key="3">
    <source>
        <dbReference type="EMBL" id="CAE6725834.1"/>
    </source>
</evidence>
<keyword evidence="2" id="KW-1133">Transmembrane helix</keyword>
<dbReference type="RefSeq" id="WP_213041471.1">
    <property type="nucleotide sequence ID" value="NZ_CAJNBJ010000002.1"/>
</dbReference>
<comment type="caution">
    <text evidence="3">The sequence shown here is derived from an EMBL/GenBank/DDBJ whole genome shotgun (WGS) entry which is preliminary data.</text>
</comment>
<feature type="compositionally biased region" description="Basic and acidic residues" evidence="1">
    <location>
        <begin position="196"/>
        <end position="211"/>
    </location>
</feature>
<evidence type="ECO:0000256" key="2">
    <source>
        <dbReference type="SAM" id="Phobius"/>
    </source>
</evidence>
<feature type="transmembrane region" description="Helical" evidence="2">
    <location>
        <begin position="118"/>
        <end position="140"/>
    </location>
</feature>
<protein>
    <recommendedName>
        <fullName evidence="5">DUF4124 domain-containing protein</fullName>
    </recommendedName>
</protein>
<feature type="region of interest" description="Disordered" evidence="1">
    <location>
        <begin position="176"/>
        <end position="221"/>
    </location>
</feature>
<gene>
    <name evidence="3" type="ORF">NSPZN2_100094</name>
</gene>
<organism evidence="3 4">
    <name type="scientific">Nitrospira defluvii</name>
    <dbReference type="NCBI Taxonomy" id="330214"/>
    <lineage>
        <taxon>Bacteria</taxon>
        <taxon>Pseudomonadati</taxon>
        <taxon>Nitrospirota</taxon>
        <taxon>Nitrospiria</taxon>
        <taxon>Nitrospirales</taxon>
        <taxon>Nitrospiraceae</taxon>
        <taxon>Nitrospira</taxon>
    </lineage>
</organism>
<dbReference type="Proteomes" id="UP000675880">
    <property type="component" value="Unassembled WGS sequence"/>
</dbReference>
<evidence type="ECO:0000256" key="1">
    <source>
        <dbReference type="SAM" id="MobiDB-lite"/>
    </source>
</evidence>
<dbReference type="EMBL" id="CAJNBJ010000002">
    <property type="protein sequence ID" value="CAE6725834.1"/>
    <property type="molecule type" value="Genomic_DNA"/>
</dbReference>
<sequence>MAMAGQGGRWREGLLWAILLGGWLVTGEGSPVEAGPLYVYTDTQGQPVLTDNLEQVPAAYRGRVRTMTGPDASAAPAPEPVAAGSVAPHPASKGVIGDLLHAVAEKLGTRAIKGLTPYQTAVAIVAGAAAVVLLLMIFLSANPAIRILCKFLLVLVAGAALYHVVAFETPTLEAVAGPPQQGSGQAVENVLGRLRSQTERNYRAQDERTARQIEPAEPPTP</sequence>
<keyword evidence="2" id="KW-0812">Transmembrane</keyword>
<name>A0ABM8R007_9BACT</name>
<evidence type="ECO:0008006" key="5">
    <source>
        <dbReference type="Google" id="ProtNLM"/>
    </source>
</evidence>
<reference evidence="3 4" key="1">
    <citation type="submission" date="2021-02" db="EMBL/GenBank/DDBJ databases">
        <authorList>
            <person name="Han P."/>
        </authorList>
    </citation>
    <scope>NUCLEOTIDE SEQUENCE [LARGE SCALE GENOMIC DNA]</scope>
    <source>
        <strain evidence="3">Candidatus Nitrospira sp. ZN2</strain>
    </source>
</reference>